<evidence type="ECO:0000259" key="16">
    <source>
        <dbReference type="PROSITE" id="PS50125"/>
    </source>
</evidence>
<dbReference type="SUPFAM" id="SSF55073">
    <property type="entry name" value="Nucleotide cyclase"/>
    <property type="match status" value="1"/>
</dbReference>
<comment type="catalytic activity">
    <reaction evidence="2">
        <text>ATP = 3',5'-cyclic AMP + diphosphate</text>
        <dbReference type="Rhea" id="RHEA:15389"/>
        <dbReference type="ChEBI" id="CHEBI:30616"/>
        <dbReference type="ChEBI" id="CHEBI:33019"/>
        <dbReference type="ChEBI" id="CHEBI:58165"/>
        <dbReference type="EC" id="4.6.1.1"/>
    </reaction>
</comment>
<comment type="subcellular location">
    <subcellularLocation>
        <location evidence="4">Membrane</location>
        <topology evidence="4">Multi-pass membrane protein</topology>
    </subcellularLocation>
</comment>
<comment type="catalytic activity">
    <reaction evidence="1">
        <text>GTP = 3',5'-cyclic GMP + diphosphate</text>
        <dbReference type="Rhea" id="RHEA:13665"/>
        <dbReference type="ChEBI" id="CHEBI:33019"/>
        <dbReference type="ChEBI" id="CHEBI:37565"/>
        <dbReference type="ChEBI" id="CHEBI:57746"/>
        <dbReference type="EC" id="4.6.1.2"/>
    </reaction>
</comment>
<feature type="domain" description="Guanylate cyclase" evidence="16">
    <location>
        <begin position="171"/>
        <end position="298"/>
    </location>
</feature>
<keyword evidence="10" id="KW-0460">Magnesium</keyword>
<evidence type="ECO:0000256" key="13">
    <source>
        <dbReference type="ARBA" id="ARBA00023136"/>
    </source>
</evidence>
<dbReference type="InterPro" id="IPR029787">
    <property type="entry name" value="Nucleotide_cyclase"/>
</dbReference>
<protein>
    <recommendedName>
        <fullName evidence="5">adenylate cyclase</fullName>
        <ecNumber evidence="5">4.6.1.1</ecNumber>
    </recommendedName>
</protein>
<dbReference type="GO" id="GO:0004016">
    <property type="term" value="F:adenylate cyclase activity"/>
    <property type="evidence" value="ECO:0007669"/>
    <property type="project" value="UniProtKB-EC"/>
</dbReference>
<dbReference type="EC" id="4.6.1.1" evidence="5"/>
<sequence length="357" mass="40714">MDSWVDELKVVEASMANGKDNTSLEPLDDSMHGISSVQILDSLKDEESDDEPLLNQLCRTDTLYPDYFKHMNSGRTKNITAELLLIIAVNLIGCSVYYPTELVQRKTFRETRKYVEGRMKLSRETTKQEDILLSVLPMHIAWDVKKDIAGGGAQKETMFHKIYITKHENISILFADICGFTSLASECNAEELVMVLNNLFVRFDRLANKHKCMRIKILGDCYYCVSGIPDKNEYHAHCAVEMGLEMIEHIKLVRDITGVNVNMRVGIHSGRAHCGVLGLKKWQFDVWSDDVTLANHMESSGKPGQVHITEATLNCLHDVYEVIPGFGKERSKYLADRNINTFFIVCRKEKKTFREKL</sequence>
<name>A0A0N5A7U1_9BILA</name>
<evidence type="ECO:0000256" key="3">
    <source>
        <dbReference type="ARBA" id="ARBA00001946"/>
    </source>
</evidence>
<proteinExistence type="inferred from homology"/>
<evidence type="ECO:0000256" key="4">
    <source>
        <dbReference type="ARBA" id="ARBA00004141"/>
    </source>
</evidence>
<dbReference type="GO" id="GO:0007189">
    <property type="term" value="P:adenylate cyclase-activating G protein-coupled receptor signaling pathway"/>
    <property type="evidence" value="ECO:0007669"/>
    <property type="project" value="TreeGrafter"/>
</dbReference>
<dbReference type="PROSITE" id="PS00452">
    <property type="entry name" value="GUANYLATE_CYCLASE_1"/>
    <property type="match status" value="1"/>
</dbReference>
<keyword evidence="12" id="KW-0115">cAMP biosynthesis</keyword>
<comment type="similarity">
    <text evidence="15">Belongs to the adenylyl cyclase class-4/guanylyl cyclase family.</text>
</comment>
<evidence type="ECO:0000256" key="1">
    <source>
        <dbReference type="ARBA" id="ARBA00001436"/>
    </source>
</evidence>
<dbReference type="GO" id="GO:0006171">
    <property type="term" value="P:cAMP biosynthetic process"/>
    <property type="evidence" value="ECO:0007669"/>
    <property type="project" value="UniProtKB-KW"/>
</dbReference>
<keyword evidence="6" id="KW-0812">Transmembrane</keyword>
<keyword evidence="7" id="KW-0479">Metal-binding</keyword>
<evidence type="ECO:0000313" key="17">
    <source>
        <dbReference type="Proteomes" id="UP000046393"/>
    </source>
</evidence>
<dbReference type="PANTHER" id="PTHR45627">
    <property type="entry name" value="ADENYLATE CYCLASE TYPE 1"/>
    <property type="match status" value="1"/>
</dbReference>
<evidence type="ECO:0000256" key="5">
    <source>
        <dbReference type="ARBA" id="ARBA00012201"/>
    </source>
</evidence>
<evidence type="ECO:0000256" key="8">
    <source>
        <dbReference type="ARBA" id="ARBA00022741"/>
    </source>
</evidence>
<dbReference type="GO" id="GO:0005886">
    <property type="term" value="C:plasma membrane"/>
    <property type="evidence" value="ECO:0007669"/>
    <property type="project" value="TreeGrafter"/>
</dbReference>
<dbReference type="InterPro" id="IPR032628">
    <property type="entry name" value="AC_N"/>
</dbReference>
<dbReference type="Pfam" id="PF16214">
    <property type="entry name" value="AC_N"/>
    <property type="match status" value="1"/>
</dbReference>
<comment type="cofactor">
    <cofactor evidence="3">
        <name>Mg(2+)</name>
        <dbReference type="ChEBI" id="CHEBI:18420"/>
    </cofactor>
</comment>
<keyword evidence="9" id="KW-0067">ATP-binding</keyword>
<dbReference type="GO" id="GO:0005524">
    <property type="term" value="F:ATP binding"/>
    <property type="evidence" value="ECO:0007669"/>
    <property type="project" value="UniProtKB-KW"/>
</dbReference>
<dbReference type="SMART" id="SM00044">
    <property type="entry name" value="CYCc"/>
    <property type="match status" value="1"/>
</dbReference>
<keyword evidence="11" id="KW-1133">Transmembrane helix</keyword>
<dbReference type="CDD" id="cd07302">
    <property type="entry name" value="CHD"/>
    <property type="match status" value="1"/>
</dbReference>
<accession>A0A0N5A7U1</accession>
<evidence type="ECO:0000256" key="15">
    <source>
        <dbReference type="RuleBase" id="RU000405"/>
    </source>
</evidence>
<dbReference type="STRING" id="451379.A0A0N5A7U1"/>
<keyword evidence="13" id="KW-0472">Membrane</keyword>
<dbReference type="Pfam" id="PF00211">
    <property type="entry name" value="Guanylate_cyc"/>
    <property type="match status" value="1"/>
</dbReference>
<dbReference type="PANTHER" id="PTHR45627:SF16">
    <property type="entry name" value="ADENYLATE CYCLASE"/>
    <property type="match status" value="1"/>
</dbReference>
<dbReference type="PROSITE" id="PS50125">
    <property type="entry name" value="GUANYLATE_CYCLASE_2"/>
    <property type="match status" value="1"/>
</dbReference>
<dbReference type="InterPro" id="IPR018297">
    <property type="entry name" value="A/G_cyclase_CS"/>
</dbReference>
<dbReference type="FunFam" id="3.30.70.1230:FF:000048">
    <property type="entry name" value="Phospholipid-transporting ATPase, putative"/>
    <property type="match status" value="1"/>
</dbReference>
<dbReference type="GO" id="GO:0004383">
    <property type="term" value="F:guanylate cyclase activity"/>
    <property type="evidence" value="ECO:0007669"/>
    <property type="project" value="UniProtKB-EC"/>
</dbReference>
<keyword evidence="14 15" id="KW-0456">Lyase</keyword>
<evidence type="ECO:0000256" key="9">
    <source>
        <dbReference type="ARBA" id="ARBA00022840"/>
    </source>
</evidence>
<reference evidence="18" key="1">
    <citation type="submission" date="2017-02" db="UniProtKB">
        <authorList>
            <consortium name="WormBaseParasite"/>
        </authorList>
    </citation>
    <scope>IDENTIFICATION</scope>
</reference>
<organism evidence="17 18">
    <name type="scientific">Syphacia muris</name>
    <dbReference type="NCBI Taxonomy" id="451379"/>
    <lineage>
        <taxon>Eukaryota</taxon>
        <taxon>Metazoa</taxon>
        <taxon>Ecdysozoa</taxon>
        <taxon>Nematoda</taxon>
        <taxon>Chromadorea</taxon>
        <taxon>Rhabditida</taxon>
        <taxon>Spirurina</taxon>
        <taxon>Oxyuridomorpha</taxon>
        <taxon>Oxyuroidea</taxon>
        <taxon>Oxyuridae</taxon>
        <taxon>Syphacia</taxon>
    </lineage>
</organism>
<dbReference type="AlphaFoldDB" id="A0A0N5A7U1"/>
<evidence type="ECO:0000256" key="12">
    <source>
        <dbReference type="ARBA" id="ARBA00022998"/>
    </source>
</evidence>
<evidence type="ECO:0000256" key="10">
    <source>
        <dbReference type="ARBA" id="ARBA00022842"/>
    </source>
</evidence>
<evidence type="ECO:0000256" key="2">
    <source>
        <dbReference type="ARBA" id="ARBA00001593"/>
    </source>
</evidence>
<evidence type="ECO:0000313" key="18">
    <source>
        <dbReference type="WBParaSite" id="SMUV_0000010701-mRNA-1"/>
    </source>
</evidence>
<dbReference type="Gene3D" id="3.30.70.1230">
    <property type="entry name" value="Nucleotide cyclase"/>
    <property type="match status" value="1"/>
</dbReference>
<evidence type="ECO:0000256" key="6">
    <source>
        <dbReference type="ARBA" id="ARBA00022692"/>
    </source>
</evidence>
<evidence type="ECO:0000256" key="11">
    <source>
        <dbReference type="ARBA" id="ARBA00022989"/>
    </source>
</evidence>
<keyword evidence="17" id="KW-1185">Reference proteome</keyword>
<evidence type="ECO:0000256" key="7">
    <source>
        <dbReference type="ARBA" id="ARBA00022723"/>
    </source>
</evidence>
<dbReference type="WBParaSite" id="SMUV_0000010701-mRNA-1">
    <property type="protein sequence ID" value="SMUV_0000010701-mRNA-1"/>
    <property type="gene ID" value="SMUV_0000010701"/>
</dbReference>
<keyword evidence="8" id="KW-0547">Nucleotide-binding</keyword>
<dbReference type="GO" id="GO:0046872">
    <property type="term" value="F:metal ion binding"/>
    <property type="evidence" value="ECO:0007669"/>
    <property type="project" value="UniProtKB-KW"/>
</dbReference>
<evidence type="ECO:0000256" key="14">
    <source>
        <dbReference type="ARBA" id="ARBA00023239"/>
    </source>
</evidence>
<dbReference type="GO" id="GO:0035556">
    <property type="term" value="P:intracellular signal transduction"/>
    <property type="evidence" value="ECO:0007669"/>
    <property type="project" value="InterPro"/>
</dbReference>
<dbReference type="InterPro" id="IPR001054">
    <property type="entry name" value="A/G_cyclase"/>
</dbReference>
<dbReference type="Proteomes" id="UP000046393">
    <property type="component" value="Unplaced"/>
</dbReference>